<evidence type="ECO:0000256" key="10">
    <source>
        <dbReference type="ARBA" id="ARBA00069168"/>
    </source>
</evidence>
<dbReference type="InterPro" id="IPR036772">
    <property type="entry name" value="SRCR-like_dom_sf"/>
</dbReference>
<evidence type="ECO:0000256" key="5">
    <source>
        <dbReference type="ARBA" id="ARBA00023157"/>
    </source>
</evidence>
<feature type="domain" description="SRCR" evidence="12">
    <location>
        <begin position="804"/>
        <end position="904"/>
    </location>
</feature>
<dbReference type="FunFam" id="3.10.250.10:FF:000003">
    <property type="entry name" value="Deleted in malignant brain tumors 1"/>
    <property type="match status" value="5"/>
</dbReference>
<proteinExistence type="predicted"/>
<dbReference type="SUPFAM" id="SSF56487">
    <property type="entry name" value="SRCR-like"/>
    <property type="match status" value="6"/>
</dbReference>
<dbReference type="Pfam" id="PF00530">
    <property type="entry name" value="SRCR"/>
    <property type="match status" value="6"/>
</dbReference>
<feature type="disulfide bond" evidence="11">
    <location>
        <begin position="1142"/>
        <end position="1152"/>
    </location>
</feature>
<name>A0AA40HLC7_CNENI</name>
<feature type="disulfide bond" evidence="11">
    <location>
        <begin position="1098"/>
        <end position="1162"/>
    </location>
</feature>
<keyword evidence="5 11" id="KW-1015">Disulfide bond</keyword>
<dbReference type="Proteomes" id="UP001177744">
    <property type="component" value="Unassembled WGS sequence"/>
</dbReference>
<feature type="disulfide bond" evidence="11">
    <location>
        <begin position="829"/>
        <end position="893"/>
    </location>
</feature>
<evidence type="ECO:0000256" key="7">
    <source>
        <dbReference type="ARBA" id="ARBA00023180"/>
    </source>
</evidence>
<dbReference type="GO" id="GO:0005615">
    <property type="term" value="C:extracellular space"/>
    <property type="evidence" value="ECO:0007669"/>
    <property type="project" value="TreeGrafter"/>
</dbReference>
<feature type="disulfide bond" evidence="11">
    <location>
        <begin position="842"/>
        <end position="903"/>
    </location>
</feature>
<feature type="disulfide bond" evidence="11">
    <location>
        <begin position="1272"/>
        <end position="1282"/>
    </location>
</feature>
<reference evidence="13" key="1">
    <citation type="submission" date="2023-06" db="EMBL/GenBank/DDBJ databases">
        <title>Reference genome for the Northern bat (Eptesicus nilssonii), a most northern bat species.</title>
        <authorList>
            <person name="Laine V.N."/>
            <person name="Pulliainen A.T."/>
            <person name="Lilley T.M."/>
        </authorList>
    </citation>
    <scope>NUCLEOTIDE SEQUENCE</scope>
    <source>
        <strain evidence="13">BLF_Eptnil</strain>
        <tissue evidence="13">Kidney</tissue>
    </source>
</reference>
<feature type="non-terminal residue" evidence="13">
    <location>
        <position position="1303"/>
    </location>
</feature>
<evidence type="ECO:0000256" key="8">
    <source>
        <dbReference type="ARBA" id="ARBA00058074"/>
    </source>
</evidence>
<protein>
    <recommendedName>
        <fullName evidence="10">Soluble scavenger receptor cysteine-rich domain-containing protein SSC5D</fullName>
    </recommendedName>
</protein>
<keyword evidence="4" id="KW-0677">Repeat</keyword>
<feature type="disulfide bond" evidence="11">
    <location>
        <begin position="610"/>
        <end position="620"/>
    </location>
</feature>
<comment type="caution">
    <text evidence="13">The sequence shown here is derived from an EMBL/GenBank/DDBJ whole genome shotgun (WGS) entry which is preliminary data.</text>
</comment>
<comment type="caution">
    <text evidence="11">Lacks conserved residue(s) required for the propagation of feature annotation.</text>
</comment>
<feature type="disulfide bond" evidence="11">
    <location>
        <begin position="1241"/>
        <end position="1302"/>
    </location>
</feature>
<dbReference type="PANTHER" id="PTHR19331:SF22">
    <property type="entry name" value="DELETED IN MALIGNANT BRAIN TUMORS 1 PROTEIN"/>
    <property type="match status" value="1"/>
</dbReference>
<feature type="disulfide bond" evidence="11">
    <location>
        <begin position="873"/>
        <end position="883"/>
    </location>
</feature>
<keyword evidence="3" id="KW-0732">Signal</keyword>
<comment type="subunit">
    <text evidence="9">Interacts with LGALS1 and laminin.</text>
</comment>
<dbReference type="GO" id="GO:0031012">
    <property type="term" value="C:extracellular matrix"/>
    <property type="evidence" value="ECO:0007669"/>
    <property type="project" value="TreeGrafter"/>
</dbReference>
<feature type="domain" description="SRCR" evidence="12">
    <location>
        <begin position="541"/>
        <end position="641"/>
    </location>
</feature>
<dbReference type="PROSITE" id="PS50287">
    <property type="entry name" value="SRCR_2"/>
    <property type="match status" value="6"/>
</dbReference>
<comment type="subcellular location">
    <subcellularLocation>
        <location evidence="1">Secreted</location>
    </subcellularLocation>
</comment>
<feature type="disulfide bond" evidence="11">
    <location>
        <begin position="1111"/>
        <end position="1172"/>
    </location>
</feature>
<evidence type="ECO:0000256" key="6">
    <source>
        <dbReference type="ARBA" id="ARBA00023170"/>
    </source>
</evidence>
<evidence type="ECO:0000256" key="11">
    <source>
        <dbReference type="PROSITE-ProRule" id="PRU00196"/>
    </source>
</evidence>
<dbReference type="Gene3D" id="3.10.250.10">
    <property type="entry name" value="SRCR-like domain"/>
    <property type="match status" value="6"/>
</dbReference>
<feature type="disulfide bond" evidence="11">
    <location>
        <begin position="566"/>
        <end position="630"/>
    </location>
</feature>
<evidence type="ECO:0000256" key="2">
    <source>
        <dbReference type="ARBA" id="ARBA00022525"/>
    </source>
</evidence>
<evidence type="ECO:0000313" key="14">
    <source>
        <dbReference type="Proteomes" id="UP001177744"/>
    </source>
</evidence>
<dbReference type="PANTHER" id="PTHR19331">
    <property type="entry name" value="SCAVENGER RECEPTOR DOMAIN-CONTAINING"/>
    <property type="match status" value="1"/>
</dbReference>
<dbReference type="InterPro" id="IPR001190">
    <property type="entry name" value="SRCR"/>
</dbReference>
<comment type="function">
    <text evidence="8">Binds to extracellular matrix proteins. Binds to pathogen-associated molecular patterns (PAMPs) present on the cell walls of Gram-positive and Gram-negative bacteria and fungi, behaving as a pattern recognition receptor (PRR). Induces bacterial and fungal aggregation and subsequent inhibition of PAMP-induced cytokine release. Does not possess intrinsic bactericidal activity. May play a role in the innate defense and homeostasis of certain epithelial surfaces.</text>
</comment>
<keyword evidence="7" id="KW-0325">Glycoprotein</keyword>
<evidence type="ECO:0000256" key="9">
    <source>
        <dbReference type="ARBA" id="ARBA00064153"/>
    </source>
</evidence>
<feature type="domain" description="SRCR" evidence="12">
    <location>
        <begin position="171"/>
        <end position="247"/>
    </location>
</feature>
<dbReference type="GO" id="GO:0016020">
    <property type="term" value="C:membrane"/>
    <property type="evidence" value="ECO:0007669"/>
    <property type="project" value="InterPro"/>
</dbReference>
<evidence type="ECO:0000256" key="3">
    <source>
        <dbReference type="ARBA" id="ARBA00022729"/>
    </source>
</evidence>
<gene>
    <name evidence="13" type="ORF">QTO34_005720</name>
</gene>
<feature type="disulfide bond" evidence="11">
    <location>
        <begin position="1228"/>
        <end position="1292"/>
    </location>
</feature>
<keyword evidence="6" id="KW-0675">Receptor</keyword>
<feature type="domain" description="SRCR" evidence="12">
    <location>
        <begin position="1203"/>
        <end position="1303"/>
    </location>
</feature>
<dbReference type="GO" id="GO:0006952">
    <property type="term" value="P:defense response"/>
    <property type="evidence" value="ECO:0007669"/>
    <property type="project" value="TreeGrafter"/>
</dbReference>
<feature type="domain" description="SRCR" evidence="12">
    <location>
        <begin position="411"/>
        <end position="511"/>
    </location>
</feature>
<dbReference type="SMART" id="SM00202">
    <property type="entry name" value="SR"/>
    <property type="match status" value="6"/>
</dbReference>
<evidence type="ECO:0000313" key="13">
    <source>
        <dbReference type="EMBL" id="KAK1333337.1"/>
    </source>
</evidence>
<feature type="disulfide bond" evidence="11">
    <location>
        <begin position="436"/>
        <end position="500"/>
    </location>
</feature>
<sequence>MGWPGRAPVLGPVPWEQREIQTRGCGSPGPGLGLCGLAPASSRPVCVNAVLALPGEGSVRCCQARLAREGPSPWLRGCLPSSPHPARAPSHGFPRVLLREDGAPVGRPPRRKLEAVSLRSALRQRRINTMGLPRAVLGVCLLLGRVLSAGQWATQTADYDYGFGTESGLALRLVNGGDRCQGRVEILYEGSWGTVCDDNWDTNDANVVCRQLGCGWARSAPGSARFGSGSGPILLDDVAAQGTSPTCGAAHTGAGTRTTVGTTRTLASSAQLLSPPHPGQVSPGHLSWDDPLPAHICRLMDTSSHNSTLKCLSCNNRSYSVFHILARRMDTSSHNSIHTWLSYNNRTGCAHSFTVMEMNPWACGKLTPALGMAMREALSLNPASVLEISTNMVGVSFCHPLGFGTDSDLALRLVNGGDRCQGRVEILYRGSWGTVCDDNWDTNDANVVCRQLGCGWARSAPGSARFGSGSGPILLDDVGCSGHESYLWSCPHRGWNSHNCNHGEDAGVICSGTWTAHPTTPSTPAFPTTIAGFGTDSGLALRLVNGGDRCQGRVEILYRGSWGTVCDDNWDTNDANVVCRQLGCGWARSAPGSARFGSGSGPILLDDVGCSGHESYLWSCPHRGWNSHNCNHGEDAGVICSGVPTPFPQLLPQLPLLQQQQGSPAHLHGQSWGSLLWGILRPGRTGCPRYFPSDGDESLGLSEVERLPLGMAMREALSLEPASGLELSTDLEEESLCPRSQLTLPWRGYSVFHILARWTLFPGLTTAFSLLSLPGPWTPHPTTPPTTAFPTTTAGFGTDSGLALRLVNGGDRCQGRVEILYRGSWGTVCDDNWDTNDANVVCRQLGCGWARSAPGSARFGSGSGPILLDDVGCSGHESYLWSCPHRGWNTHNCNHGEDAGVICSGTGVTQGSGRTDTSTHNSTHNCLSYNNSRYTIPSPSQGPSLPLNDARDGTTVEEESVAKEAMALACPQIHGVPPWMAKVAVGAVLLTSMGNPGASFLGSSLDLAGQDGPTPFLMEMNPWACSKLTPALGCDSEGGPKSRPCLGPELSKDMVGVSLCRPLGFGTDSALALRLVNGGDRCQGRVEILYRGSWGTVCDDNWDTNDANVVCRQLSCGWARSAPGSARFGPGSGPILLDDVGCSGHESYLWSCPHRGWNTHNCNHGEDAGVICSGVPTPRPTIPSTTAFPTTTAGSGTESGLALRLVNGGDRCEGRVEVLYRGSWGTVCDDGWDTNDANVVCRQLGCGWARSAPGSARFGQGSGPILLDDVGCSGHESYLWSCPHRGWNSHNCNHGEDAGVICS</sequence>
<feature type="disulfide bond" evidence="11">
    <location>
        <begin position="449"/>
        <end position="510"/>
    </location>
</feature>
<organism evidence="13 14">
    <name type="scientific">Cnephaeus nilssonii</name>
    <name type="common">Northern bat</name>
    <name type="synonym">Eptesicus nilssonii</name>
    <dbReference type="NCBI Taxonomy" id="3371016"/>
    <lineage>
        <taxon>Eukaryota</taxon>
        <taxon>Metazoa</taxon>
        <taxon>Chordata</taxon>
        <taxon>Craniata</taxon>
        <taxon>Vertebrata</taxon>
        <taxon>Euteleostomi</taxon>
        <taxon>Mammalia</taxon>
        <taxon>Eutheria</taxon>
        <taxon>Laurasiatheria</taxon>
        <taxon>Chiroptera</taxon>
        <taxon>Yangochiroptera</taxon>
        <taxon>Vespertilionidae</taxon>
        <taxon>Cnephaeus</taxon>
    </lineage>
</organism>
<dbReference type="FunFam" id="3.10.250.10:FF:000007">
    <property type="entry name" value="Soluble scavenger receptor cysteine-rich domain-containing protein SSC5D"/>
    <property type="match status" value="1"/>
</dbReference>
<accession>A0AA40HLC7</accession>
<feature type="disulfide bond" evidence="11">
    <location>
        <begin position="480"/>
        <end position="490"/>
    </location>
</feature>
<evidence type="ECO:0000256" key="1">
    <source>
        <dbReference type="ARBA" id="ARBA00004613"/>
    </source>
</evidence>
<evidence type="ECO:0000259" key="12">
    <source>
        <dbReference type="PROSITE" id="PS50287"/>
    </source>
</evidence>
<evidence type="ECO:0000256" key="4">
    <source>
        <dbReference type="ARBA" id="ARBA00022737"/>
    </source>
</evidence>
<dbReference type="EMBL" id="JAULJE010000016">
    <property type="protein sequence ID" value="KAK1333337.1"/>
    <property type="molecule type" value="Genomic_DNA"/>
</dbReference>
<feature type="disulfide bond" evidence="11">
    <location>
        <begin position="579"/>
        <end position="640"/>
    </location>
</feature>
<dbReference type="PRINTS" id="PR00258">
    <property type="entry name" value="SPERACTRCPTR"/>
</dbReference>
<keyword evidence="2" id="KW-0964">Secreted</keyword>
<dbReference type="PROSITE" id="PS00420">
    <property type="entry name" value="SRCR_1"/>
    <property type="match status" value="5"/>
</dbReference>
<feature type="domain" description="SRCR" evidence="12">
    <location>
        <begin position="1073"/>
        <end position="1173"/>
    </location>
</feature>
<keyword evidence="14" id="KW-1185">Reference proteome</keyword>